<dbReference type="EMBL" id="JAHYIQ010000022">
    <property type="protein sequence ID" value="KAK1122640.1"/>
    <property type="molecule type" value="Genomic_DNA"/>
</dbReference>
<reference evidence="2" key="1">
    <citation type="submission" date="2021-10" db="EMBL/GenBank/DDBJ databases">
        <title>Melipona bicolor Genome sequencing and assembly.</title>
        <authorList>
            <person name="Araujo N.S."/>
            <person name="Arias M.C."/>
        </authorList>
    </citation>
    <scope>NUCLEOTIDE SEQUENCE</scope>
    <source>
        <strain evidence="2">USP_2M_L1-L4_2017</strain>
        <tissue evidence="2">Whole body</tissue>
    </source>
</reference>
<feature type="compositionally biased region" description="Basic and acidic residues" evidence="1">
    <location>
        <begin position="227"/>
        <end position="254"/>
    </location>
</feature>
<feature type="compositionally biased region" description="Polar residues" evidence="1">
    <location>
        <begin position="128"/>
        <end position="140"/>
    </location>
</feature>
<feature type="compositionally biased region" description="Low complexity" evidence="1">
    <location>
        <begin position="271"/>
        <end position="288"/>
    </location>
</feature>
<proteinExistence type="predicted"/>
<dbReference type="AlphaFoldDB" id="A0AA40FPW1"/>
<keyword evidence="3" id="KW-1185">Reference proteome</keyword>
<evidence type="ECO:0000256" key="1">
    <source>
        <dbReference type="SAM" id="MobiDB-lite"/>
    </source>
</evidence>
<name>A0AA40FPW1_9HYME</name>
<feature type="compositionally biased region" description="Basic and acidic residues" evidence="1">
    <location>
        <begin position="163"/>
        <end position="198"/>
    </location>
</feature>
<feature type="compositionally biased region" description="Basic and acidic residues" evidence="1">
    <location>
        <begin position="102"/>
        <end position="112"/>
    </location>
</feature>
<feature type="region of interest" description="Disordered" evidence="1">
    <location>
        <begin position="86"/>
        <end position="306"/>
    </location>
</feature>
<sequence length="499" mass="56410">MGKTPKKATSGGDERNLYNWRLKGTTAPPNPSETSLHKRQRESTISNRSKLSTLQKKVAHNPRKNFKKKIETSTKFELTRIVKLTTDNPDRAAGTSKKKKLIVPERSEESDAVKMQPESEEADAKLNPTVQMTSIKIDSSQDAEESDKNCDHAIGKSVSVLKTQEDLKTQEVNKETVVEKEEPKRQKKVSNSDKNREMDDSEESNLNLQFEVEDNVENTSTETTNDADLKKEDDEKCPSEAEATKNDIQEKEDLQSESQTETESNSVDVLEFTTSEMSETSETPSQSEVQKEKEEEKEKPEEGANKNVSFVSYDPSIMLKDVQIKLNDCLKENSKLYDTASHSTLNQPMKDMSFGKTLRSISGRRSLSRMRHVTLREHRYSPSDSMFVNISSASLPPEETIDYKILRYSSNLSDTLSTNGSPVDRKRKQDAEDWNSVKKQKIETENSLLHSPISLLKGLRKPIQVSTPVSELKFQSGKLELDENSKSANEGSKKWCVIM</sequence>
<accession>A0AA40FPW1</accession>
<evidence type="ECO:0000313" key="2">
    <source>
        <dbReference type="EMBL" id="KAK1122640.1"/>
    </source>
</evidence>
<comment type="caution">
    <text evidence="2">The sequence shown here is derived from an EMBL/GenBank/DDBJ whole genome shotgun (WGS) entry which is preliminary data.</text>
</comment>
<gene>
    <name evidence="2" type="ORF">K0M31_009084</name>
</gene>
<feature type="region of interest" description="Disordered" evidence="1">
    <location>
        <begin position="1"/>
        <end position="62"/>
    </location>
</feature>
<feature type="compositionally biased region" description="Polar residues" evidence="1">
    <location>
        <begin position="43"/>
        <end position="55"/>
    </location>
</feature>
<evidence type="ECO:0000313" key="3">
    <source>
        <dbReference type="Proteomes" id="UP001177670"/>
    </source>
</evidence>
<feature type="region of interest" description="Disordered" evidence="1">
    <location>
        <begin position="414"/>
        <end position="438"/>
    </location>
</feature>
<protein>
    <submittedName>
        <fullName evidence="2">Uncharacterized protein</fullName>
    </submittedName>
</protein>
<dbReference type="Proteomes" id="UP001177670">
    <property type="component" value="Unassembled WGS sequence"/>
</dbReference>
<organism evidence="2 3">
    <name type="scientific">Melipona bicolor</name>
    <dbReference type="NCBI Taxonomy" id="60889"/>
    <lineage>
        <taxon>Eukaryota</taxon>
        <taxon>Metazoa</taxon>
        <taxon>Ecdysozoa</taxon>
        <taxon>Arthropoda</taxon>
        <taxon>Hexapoda</taxon>
        <taxon>Insecta</taxon>
        <taxon>Pterygota</taxon>
        <taxon>Neoptera</taxon>
        <taxon>Endopterygota</taxon>
        <taxon>Hymenoptera</taxon>
        <taxon>Apocrita</taxon>
        <taxon>Aculeata</taxon>
        <taxon>Apoidea</taxon>
        <taxon>Anthophila</taxon>
        <taxon>Apidae</taxon>
        <taxon>Melipona</taxon>
    </lineage>
</organism>
<feature type="compositionally biased region" description="Polar residues" evidence="1">
    <location>
        <begin position="217"/>
        <end position="226"/>
    </location>
</feature>
<feature type="compositionally biased region" description="Basic and acidic residues" evidence="1">
    <location>
        <begin position="289"/>
        <end position="304"/>
    </location>
</feature>